<accession>A0A397SQV8</accession>
<evidence type="ECO:0000313" key="1">
    <source>
        <dbReference type="EMBL" id="RIA85231.1"/>
    </source>
</evidence>
<dbReference type="EMBL" id="QKYT01000438">
    <property type="protein sequence ID" value="RIA85231.1"/>
    <property type="molecule type" value="Genomic_DNA"/>
</dbReference>
<keyword evidence="2" id="KW-1185">Reference proteome</keyword>
<dbReference type="Proteomes" id="UP000265703">
    <property type="component" value="Unassembled WGS sequence"/>
</dbReference>
<sequence length="128" mass="15158">MVIQMVRCRVTTLRRIERKGLSTLHLVYQFQLAVQETGNNYVHFCKDNRGILFAWCEMTKEMEILGINKMKGLANYLYHPEKICVIIEETGELVPIVELKRRVMEKMAKKEMEKEKLAKEKRVTNVKR</sequence>
<gene>
    <name evidence="1" type="ORF">C1645_741747</name>
</gene>
<evidence type="ECO:0000313" key="2">
    <source>
        <dbReference type="Proteomes" id="UP000265703"/>
    </source>
</evidence>
<proteinExistence type="predicted"/>
<dbReference type="STRING" id="658196.A0A397SQV8"/>
<reference evidence="1 2" key="1">
    <citation type="submission" date="2018-06" db="EMBL/GenBank/DDBJ databases">
        <title>Comparative genomics reveals the genomic features of Rhizophagus irregularis, R. cerebriforme, R. diaphanum and Gigaspora rosea, and their symbiotic lifestyle signature.</title>
        <authorList>
            <person name="Morin E."/>
            <person name="San Clemente H."/>
            <person name="Chen E.C.H."/>
            <person name="De La Providencia I."/>
            <person name="Hainaut M."/>
            <person name="Kuo A."/>
            <person name="Kohler A."/>
            <person name="Murat C."/>
            <person name="Tang N."/>
            <person name="Roy S."/>
            <person name="Loubradou J."/>
            <person name="Henrissat B."/>
            <person name="Grigoriev I.V."/>
            <person name="Corradi N."/>
            <person name="Roux C."/>
            <person name="Martin F.M."/>
        </authorList>
    </citation>
    <scope>NUCLEOTIDE SEQUENCE [LARGE SCALE GENOMIC DNA]</scope>
    <source>
        <strain evidence="1 2">DAOM 227022</strain>
    </source>
</reference>
<protein>
    <submittedName>
        <fullName evidence="1">Uncharacterized protein</fullName>
    </submittedName>
</protein>
<dbReference type="OrthoDB" id="2441284at2759"/>
<name>A0A397SQV8_9GLOM</name>
<dbReference type="AlphaFoldDB" id="A0A397SQV8"/>
<organism evidence="1 2">
    <name type="scientific">Glomus cerebriforme</name>
    <dbReference type="NCBI Taxonomy" id="658196"/>
    <lineage>
        <taxon>Eukaryota</taxon>
        <taxon>Fungi</taxon>
        <taxon>Fungi incertae sedis</taxon>
        <taxon>Mucoromycota</taxon>
        <taxon>Glomeromycotina</taxon>
        <taxon>Glomeromycetes</taxon>
        <taxon>Glomerales</taxon>
        <taxon>Glomeraceae</taxon>
        <taxon>Glomus</taxon>
    </lineage>
</organism>
<comment type="caution">
    <text evidence="1">The sequence shown here is derived from an EMBL/GenBank/DDBJ whole genome shotgun (WGS) entry which is preliminary data.</text>
</comment>